<accession>A0A1I6A9J5</accession>
<name>A0A1I6A9J5_9RHOB</name>
<evidence type="ECO:0000256" key="1">
    <source>
        <dbReference type="SAM" id="MobiDB-lite"/>
    </source>
</evidence>
<dbReference type="EMBL" id="FOXV01000016">
    <property type="protein sequence ID" value="SFQ65358.1"/>
    <property type="molecule type" value="Genomic_DNA"/>
</dbReference>
<reference evidence="3" key="1">
    <citation type="submission" date="2016-10" db="EMBL/GenBank/DDBJ databases">
        <authorList>
            <person name="Varghese N."/>
            <person name="Submissions S."/>
        </authorList>
    </citation>
    <scope>NUCLEOTIDE SEQUENCE [LARGE SCALE GENOMIC DNA]</scope>
    <source>
        <strain evidence="3">JCM 10271</strain>
    </source>
</reference>
<feature type="region of interest" description="Disordered" evidence="1">
    <location>
        <begin position="95"/>
        <end position="122"/>
    </location>
</feature>
<organism evidence="2 3">
    <name type="scientific">Roseivivax halotolerans</name>
    <dbReference type="NCBI Taxonomy" id="93684"/>
    <lineage>
        <taxon>Bacteria</taxon>
        <taxon>Pseudomonadati</taxon>
        <taxon>Pseudomonadota</taxon>
        <taxon>Alphaproteobacteria</taxon>
        <taxon>Rhodobacterales</taxon>
        <taxon>Roseobacteraceae</taxon>
        <taxon>Roseivivax</taxon>
    </lineage>
</organism>
<dbReference type="STRING" id="93684.SAMN05421853_11648"/>
<dbReference type="Proteomes" id="UP000243106">
    <property type="component" value="Unassembled WGS sequence"/>
</dbReference>
<keyword evidence="3" id="KW-1185">Reference proteome</keyword>
<proteinExistence type="predicted"/>
<evidence type="ECO:0000313" key="3">
    <source>
        <dbReference type="Proteomes" id="UP000243106"/>
    </source>
</evidence>
<sequence length="449" mass="49542">MTHPSLDDHLQPVPLPVKRAMLEDAASLEPGAAAVIGRFFAILQDRREPVAAPSAESFRQAAASESTFRALLRALARYAPDVSTSSAVEVKAEWVSRRPKPKPRQPAGGEKVQKPRIDPNTWPRSWQKMEQRLAEAKIKESSLARYRASVHRCAQLVAAGHGSETLGFVTGIALVEAFRETEPGKKPLRPATIANYLEGLIMLGKHGGAHEDALASLRFIVEDLRENARAVGKVKYPRLAKITEAGGFAFIADRIGEMRQEAEALPDHASEKVQLFQATALCAVSMNKPGRTGDVSRWCLGEELVRESDGTWVLAWEQGKTGYETEAGRLWPEVSEVLDALILGGRPDWFVHMRYRALLGMNWLTLGQRAMSEKWPSSVVKVAIGVPLHDLRTLAADYMRRHDPERAADVISSHLGHRTSRAGDAYRSESEGEAAAKGWAEMRWQIAKG</sequence>
<dbReference type="RefSeq" id="WP_093015124.1">
    <property type="nucleotide sequence ID" value="NZ_FOXV01000016.1"/>
</dbReference>
<protein>
    <recommendedName>
        <fullName evidence="4">Tyr recombinase domain-containing protein</fullName>
    </recommendedName>
</protein>
<gene>
    <name evidence="2" type="ORF">SAMN05421853_11648</name>
</gene>
<dbReference type="AlphaFoldDB" id="A0A1I6A9J5"/>
<evidence type="ECO:0000313" key="2">
    <source>
        <dbReference type="EMBL" id="SFQ65358.1"/>
    </source>
</evidence>
<evidence type="ECO:0008006" key="4">
    <source>
        <dbReference type="Google" id="ProtNLM"/>
    </source>
</evidence>